<evidence type="ECO:0000313" key="2">
    <source>
        <dbReference type="EMBL" id="MFC4129004.1"/>
    </source>
</evidence>
<dbReference type="RefSeq" id="WP_253763964.1">
    <property type="nucleotide sequence ID" value="NZ_JAMZDZ010000001.1"/>
</dbReference>
<protein>
    <submittedName>
        <fullName evidence="2">Uncharacterized protein</fullName>
    </submittedName>
</protein>
<name>A0ABV8LE38_9ACTN</name>
<sequence>MRQRYIAGVSRCRRNPNQSTIRLSHPDGPVRRGFTATAPGQLFVGDITDLPTKQGWRYRRL</sequence>
<dbReference type="EMBL" id="JBHSAY010000001">
    <property type="protein sequence ID" value="MFC4129004.1"/>
    <property type="molecule type" value="Genomic_DNA"/>
</dbReference>
<evidence type="ECO:0000313" key="3">
    <source>
        <dbReference type="Proteomes" id="UP001595816"/>
    </source>
</evidence>
<comment type="caution">
    <text evidence="2">The sequence shown here is derived from an EMBL/GenBank/DDBJ whole genome shotgun (WGS) entry which is preliminary data.</text>
</comment>
<evidence type="ECO:0000256" key="1">
    <source>
        <dbReference type="SAM" id="MobiDB-lite"/>
    </source>
</evidence>
<proteinExistence type="predicted"/>
<accession>A0ABV8LE38</accession>
<reference evidence="3" key="1">
    <citation type="journal article" date="2019" name="Int. J. Syst. Evol. Microbiol.">
        <title>The Global Catalogue of Microorganisms (GCM) 10K type strain sequencing project: providing services to taxonomists for standard genome sequencing and annotation.</title>
        <authorList>
            <consortium name="The Broad Institute Genomics Platform"/>
            <consortium name="The Broad Institute Genome Sequencing Center for Infectious Disease"/>
            <person name="Wu L."/>
            <person name="Ma J."/>
        </authorList>
    </citation>
    <scope>NUCLEOTIDE SEQUENCE [LARGE SCALE GENOMIC DNA]</scope>
    <source>
        <strain evidence="3">CGMCC 4.7289</strain>
    </source>
</reference>
<dbReference type="Proteomes" id="UP001595816">
    <property type="component" value="Unassembled WGS sequence"/>
</dbReference>
<keyword evidence="3" id="KW-1185">Reference proteome</keyword>
<gene>
    <name evidence="2" type="ORF">ACFOZ4_00050</name>
</gene>
<organism evidence="2 3">
    <name type="scientific">Hamadaea flava</name>
    <dbReference type="NCBI Taxonomy" id="1742688"/>
    <lineage>
        <taxon>Bacteria</taxon>
        <taxon>Bacillati</taxon>
        <taxon>Actinomycetota</taxon>
        <taxon>Actinomycetes</taxon>
        <taxon>Micromonosporales</taxon>
        <taxon>Micromonosporaceae</taxon>
        <taxon>Hamadaea</taxon>
    </lineage>
</organism>
<feature type="region of interest" description="Disordered" evidence="1">
    <location>
        <begin position="9"/>
        <end position="30"/>
    </location>
</feature>